<dbReference type="AlphaFoldDB" id="S1P2V4"/>
<dbReference type="EMBL" id="ASWJ01000003">
    <property type="protein sequence ID" value="EOW87399.1"/>
    <property type="molecule type" value="Genomic_DNA"/>
</dbReference>
<evidence type="ECO:0000313" key="1">
    <source>
        <dbReference type="EMBL" id="EOW87399.1"/>
    </source>
</evidence>
<reference evidence="1 2" key="1">
    <citation type="submission" date="2013-03" db="EMBL/GenBank/DDBJ databases">
        <title>The Genome Sequence of Enterococcus columbae ATCC_51263 (PacBio/Illumina hybrid assembly).</title>
        <authorList>
            <consortium name="The Broad Institute Genomics Platform"/>
            <consortium name="The Broad Institute Genome Sequencing Center for Infectious Disease"/>
            <person name="Earl A."/>
            <person name="Russ C."/>
            <person name="Gilmore M."/>
            <person name="Surin D."/>
            <person name="Walker B."/>
            <person name="Young S."/>
            <person name="Zeng Q."/>
            <person name="Gargeya S."/>
            <person name="Fitzgerald M."/>
            <person name="Haas B."/>
            <person name="Abouelleil A."/>
            <person name="Allen A.W."/>
            <person name="Alvarado L."/>
            <person name="Arachchi H.M."/>
            <person name="Berlin A.M."/>
            <person name="Chapman S.B."/>
            <person name="Gainer-Dewar J."/>
            <person name="Goldberg J."/>
            <person name="Griggs A."/>
            <person name="Gujja S."/>
            <person name="Hansen M."/>
            <person name="Howarth C."/>
            <person name="Imamovic A."/>
            <person name="Ireland A."/>
            <person name="Larimer J."/>
            <person name="McCowan C."/>
            <person name="Murphy C."/>
            <person name="Pearson M."/>
            <person name="Poon T.W."/>
            <person name="Priest M."/>
            <person name="Roberts A."/>
            <person name="Saif S."/>
            <person name="Shea T."/>
            <person name="Sisk P."/>
            <person name="Sykes S."/>
            <person name="Wortman J."/>
            <person name="Nusbaum C."/>
            <person name="Birren B."/>
        </authorList>
    </citation>
    <scope>NUCLEOTIDE SEQUENCE [LARGE SCALE GENOMIC DNA]</scope>
    <source>
        <strain evidence="1 2">ATCC 51263</strain>
    </source>
</reference>
<dbReference type="OrthoDB" id="1955962at2"/>
<keyword evidence="2" id="KW-1185">Reference proteome</keyword>
<dbReference type="RefSeq" id="WP_016182924.1">
    <property type="nucleotide sequence ID" value="NZ_KB890296.1"/>
</dbReference>
<dbReference type="Proteomes" id="UP000014113">
    <property type="component" value="Unassembled WGS sequence"/>
</dbReference>
<dbReference type="PATRIC" id="fig|1121865.3.peg.750"/>
<gene>
    <name evidence="1" type="ORF">I568_00443</name>
</gene>
<protein>
    <submittedName>
        <fullName evidence="1">Uncharacterized protein</fullName>
    </submittedName>
</protein>
<proteinExistence type="predicted"/>
<comment type="caution">
    <text evidence="1">The sequence shown here is derived from an EMBL/GenBank/DDBJ whole genome shotgun (WGS) entry which is preliminary data.</text>
</comment>
<sequence length="81" mass="8992">MAGFKPGDKAYIVENNRIVRQCTVVRVSAGMHLIRFENGGGIQVKAHRLFATQEEAENSVPTIKKAAAKPAGYRSPYDYMH</sequence>
<accession>S1P2V4</accession>
<organism evidence="1 2">
    <name type="scientific">Enterococcus columbae DSM 7374 = ATCC 51263</name>
    <dbReference type="NCBI Taxonomy" id="1121865"/>
    <lineage>
        <taxon>Bacteria</taxon>
        <taxon>Bacillati</taxon>
        <taxon>Bacillota</taxon>
        <taxon>Bacilli</taxon>
        <taxon>Lactobacillales</taxon>
        <taxon>Enterococcaceae</taxon>
        <taxon>Enterococcus</taxon>
    </lineage>
</organism>
<evidence type="ECO:0000313" key="2">
    <source>
        <dbReference type="Proteomes" id="UP000014113"/>
    </source>
</evidence>
<name>S1P2V4_9ENTE</name>